<dbReference type="GO" id="GO:0003684">
    <property type="term" value="F:damaged DNA binding"/>
    <property type="evidence" value="ECO:0007669"/>
    <property type="project" value="InterPro"/>
</dbReference>
<dbReference type="GO" id="GO:0006310">
    <property type="term" value="P:DNA recombination"/>
    <property type="evidence" value="ECO:0007669"/>
    <property type="project" value="UniProtKB-KW"/>
</dbReference>
<dbReference type="Pfam" id="PF03731">
    <property type="entry name" value="Ku_N"/>
    <property type="match status" value="1"/>
</dbReference>
<keyword evidence="12" id="KW-0779">Telomere</keyword>
<dbReference type="SMART" id="SM00559">
    <property type="entry name" value="Ku78"/>
    <property type="match status" value="1"/>
</dbReference>
<dbReference type="Gene3D" id="1.10.720.30">
    <property type="entry name" value="SAP domain"/>
    <property type="match status" value="1"/>
</dbReference>
<keyword evidence="6" id="KW-0158">Chromosome</keyword>
<dbReference type="Pfam" id="PF02735">
    <property type="entry name" value="Ku"/>
    <property type="match status" value="1"/>
</dbReference>
<keyword evidence="10" id="KW-0347">Helicase</keyword>
<evidence type="ECO:0000256" key="5">
    <source>
        <dbReference type="ARBA" id="ARBA00021796"/>
    </source>
</evidence>
<dbReference type="Pfam" id="PF03730">
    <property type="entry name" value="Ku_C"/>
    <property type="match status" value="1"/>
</dbReference>
<dbReference type="GO" id="GO:0003690">
    <property type="term" value="F:double-stranded DNA binding"/>
    <property type="evidence" value="ECO:0007669"/>
    <property type="project" value="TreeGrafter"/>
</dbReference>
<evidence type="ECO:0000256" key="3">
    <source>
        <dbReference type="ARBA" id="ARBA00005240"/>
    </source>
</evidence>
<dbReference type="PANTHER" id="PTHR12604:SF2">
    <property type="entry name" value="X-RAY REPAIR CROSS-COMPLEMENTING PROTEIN 6"/>
    <property type="match status" value="1"/>
</dbReference>
<feature type="domain" description="SAP" evidence="19">
    <location>
        <begin position="630"/>
        <end position="664"/>
    </location>
</feature>
<dbReference type="SUPFAM" id="SSF53300">
    <property type="entry name" value="vWA-like"/>
    <property type="match status" value="1"/>
</dbReference>
<dbReference type="NCBIfam" id="TIGR00578">
    <property type="entry name" value="ku70"/>
    <property type="match status" value="1"/>
</dbReference>
<dbReference type="InterPro" id="IPR006164">
    <property type="entry name" value="DNA_bd_Ku70/Ku80"/>
</dbReference>
<evidence type="ECO:0000256" key="4">
    <source>
        <dbReference type="ARBA" id="ARBA00012551"/>
    </source>
</evidence>
<dbReference type="EMBL" id="LK052941">
    <property type="protein sequence ID" value="CDR41294.1"/>
    <property type="molecule type" value="Genomic_DNA"/>
</dbReference>
<evidence type="ECO:0000256" key="18">
    <source>
        <dbReference type="SAM" id="MobiDB-lite"/>
    </source>
</evidence>
<evidence type="ECO:0000256" key="13">
    <source>
        <dbReference type="ARBA" id="ARBA00023125"/>
    </source>
</evidence>
<dbReference type="Gene3D" id="2.40.290.10">
    <property type="match status" value="1"/>
</dbReference>
<dbReference type="GO" id="GO:0003678">
    <property type="term" value="F:DNA helicase activity"/>
    <property type="evidence" value="ECO:0007669"/>
    <property type="project" value="UniProtKB-EC"/>
</dbReference>
<dbReference type="SMR" id="A0A061B2Q0"/>
<dbReference type="GO" id="GO:0016787">
    <property type="term" value="F:hydrolase activity"/>
    <property type="evidence" value="ECO:0007669"/>
    <property type="project" value="UniProtKB-KW"/>
</dbReference>
<accession>A0A061B2Q0</accession>
<evidence type="ECO:0000256" key="2">
    <source>
        <dbReference type="ARBA" id="ARBA00004574"/>
    </source>
</evidence>
<evidence type="ECO:0000259" key="19">
    <source>
        <dbReference type="PROSITE" id="PS50800"/>
    </source>
</evidence>
<dbReference type="Gene3D" id="4.10.970.10">
    <property type="entry name" value="Ku70, bridge and pillars"/>
    <property type="match status" value="1"/>
</dbReference>
<dbReference type="Pfam" id="PF02037">
    <property type="entry name" value="SAP"/>
    <property type="match status" value="1"/>
</dbReference>
<evidence type="ECO:0000313" key="20">
    <source>
        <dbReference type="EMBL" id="CDR41294.1"/>
    </source>
</evidence>
<feature type="region of interest" description="Disordered" evidence="18">
    <location>
        <begin position="47"/>
        <end position="72"/>
    </location>
</feature>
<evidence type="ECO:0000256" key="16">
    <source>
        <dbReference type="ARBA" id="ARBA00023242"/>
    </source>
</evidence>
<dbReference type="InterPro" id="IPR027388">
    <property type="entry name" value="Ku70_bridge/pillars_dom_sf"/>
</dbReference>
<feature type="region of interest" description="Disordered" evidence="18">
    <location>
        <begin position="672"/>
        <end position="707"/>
    </location>
</feature>
<organism evidence="20">
    <name type="scientific">Rhodotorula toruloides</name>
    <name type="common">Yeast</name>
    <name type="synonym">Rhodosporidium toruloides</name>
    <dbReference type="NCBI Taxonomy" id="5286"/>
    <lineage>
        <taxon>Eukaryota</taxon>
        <taxon>Fungi</taxon>
        <taxon>Dikarya</taxon>
        <taxon>Basidiomycota</taxon>
        <taxon>Pucciniomycotina</taxon>
        <taxon>Microbotryomycetes</taxon>
        <taxon>Sporidiobolales</taxon>
        <taxon>Sporidiobolaceae</taxon>
        <taxon>Rhodotorula</taxon>
    </lineage>
</organism>
<gene>
    <name evidence="20" type="ORF">RHTO0S_06e00408g</name>
</gene>
<keyword evidence="15" id="KW-0234">DNA repair</keyword>
<comment type="subcellular location">
    <subcellularLocation>
        <location evidence="2">Chromosome</location>
        <location evidence="2">Telomere</location>
    </subcellularLocation>
    <subcellularLocation>
        <location evidence="1">Nucleus</location>
    </subcellularLocation>
</comment>
<dbReference type="GO" id="GO:0000723">
    <property type="term" value="P:telomere maintenance"/>
    <property type="evidence" value="ECO:0007669"/>
    <property type="project" value="InterPro"/>
</dbReference>
<dbReference type="InterPro" id="IPR047087">
    <property type="entry name" value="KU70_core_dom"/>
</dbReference>
<dbReference type="InterPro" id="IPR016194">
    <property type="entry name" value="SPOC-like_C_dom_sf"/>
</dbReference>
<dbReference type="InterPro" id="IPR003034">
    <property type="entry name" value="SAP_dom"/>
</dbReference>
<feature type="compositionally biased region" description="Basic and acidic residues" evidence="18">
    <location>
        <begin position="1"/>
        <end position="10"/>
    </location>
</feature>
<keyword evidence="8" id="KW-0227">DNA damage</keyword>
<evidence type="ECO:0000256" key="7">
    <source>
        <dbReference type="ARBA" id="ARBA00022741"/>
    </source>
</evidence>
<keyword evidence="13" id="KW-0238">DNA-binding</keyword>
<evidence type="ECO:0000256" key="10">
    <source>
        <dbReference type="ARBA" id="ARBA00022806"/>
    </source>
</evidence>
<keyword evidence="16" id="KW-0539">Nucleus</keyword>
<dbReference type="OrthoDB" id="761538at2759"/>
<keyword evidence="14" id="KW-0233">DNA recombination</keyword>
<evidence type="ECO:0000256" key="15">
    <source>
        <dbReference type="ARBA" id="ARBA00023204"/>
    </source>
</evidence>
<proteinExistence type="inferred from homology"/>
<dbReference type="PROSITE" id="PS50800">
    <property type="entry name" value="SAP"/>
    <property type="match status" value="1"/>
</dbReference>
<dbReference type="PIRSF" id="PIRSF003033">
    <property type="entry name" value="Ku70"/>
    <property type="match status" value="1"/>
</dbReference>
<keyword evidence="9" id="KW-0378">Hydrolase</keyword>
<evidence type="ECO:0000256" key="14">
    <source>
        <dbReference type="ARBA" id="ARBA00023172"/>
    </source>
</evidence>
<dbReference type="Gene3D" id="1.10.1600.10">
    <property type="match status" value="1"/>
</dbReference>
<dbReference type="GO" id="GO:0042162">
    <property type="term" value="F:telomeric DNA binding"/>
    <property type="evidence" value="ECO:0007669"/>
    <property type="project" value="InterPro"/>
</dbReference>
<dbReference type="GO" id="GO:0000781">
    <property type="term" value="C:chromosome, telomeric region"/>
    <property type="evidence" value="ECO:0007669"/>
    <property type="project" value="UniProtKB-SubCell"/>
</dbReference>
<dbReference type="InterPro" id="IPR036465">
    <property type="entry name" value="vWFA_dom_sf"/>
</dbReference>
<dbReference type="SUPFAM" id="SSF68906">
    <property type="entry name" value="SAP domain"/>
    <property type="match status" value="1"/>
</dbReference>
<sequence>MSRSFGRYDEWTAGVDSDDEDDLQEDYRYTKDSILWCIEATPTMLEPMLAPSSSHPSDPTPTSTAAPSSQANAVVWKGAPAKSKMEECLRAAYAMMKRKVIASPKDHVGIVIWNTASSKGDVGDNCYLLLPLQQITAQNIRFLKDLLEKAEADENFLAGMFRPNEGQNIVANVFSLANNAFRELTPNANNRAYWVTDNDDPIKGVEQLFHVAKAKRMDLHDMKFHIETFFVPPTFGSEFDLDKFYGEVITLEGDEEGEGVAEPVVNLDLRTALEGMITAMRTKESQKRVAFKIPFVLGKDLSIGIVGYNMIGEETKKLPTKVVLNTQGGQEVVSKTVYKDSETGAVLDKKDIKKYFQVGRDDFEKGTKAAKIFFNESDVRKVKTLGRPPSLKLLGFKPREGNLRFWETVKHSYFIYPDEDRYFGSTRTFASLLKTMIKKDVIGYASFIPRTISRPQVVILIPQAEKLNAAGVAIEPNGIHVCQLPFADDIRDIAIDSTISVVHKPTEENEDPDQPEINQANKIIKYFTKPYNPDVYPNPALNYFYETLAAVALDEEIPEPDDRTLPLYETIHARVGKYVARLKELIPPDQVDPTRIKTSNKKRVVKKDAADPNEPPPDLSEFVDDLKQYGNKLTVANLKAALKQMGEKTSGNKSELMERAVGYLVEHGLWEEKKATDEMDVDEDEEEKKPRIKKKRKVIVGDEEDDD</sequence>
<feature type="region of interest" description="Disordered" evidence="18">
    <location>
        <begin position="1"/>
        <end position="22"/>
    </location>
</feature>
<evidence type="ECO:0000256" key="6">
    <source>
        <dbReference type="ARBA" id="ARBA00022454"/>
    </source>
</evidence>
<dbReference type="CDD" id="cd00788">
    <property type="entry name" value="KU70"/>
    <property type="match status" value="1"/>
</dbReference>
<dbReference type="GO" id="GO:0005524">
    <property type="term" value="F:ATP binding"/>
    <property type="evidence" value="ECO:0007669"/>
    <property type="project" value="UniProtKB-KW"/>
</dbReference>
<evidence type="ECO:0000256" key="17">
    <source>
        <dbReference type="ARBA" id="ARBA00031811"/>
    </source>
</evidence>
<dbReference type="SUPFAM" id="SSF100939">
    <property type="entry name" value="SPOC domain-like"/>
    <property type="match status" value="1"/>
</dbReference>
<dbReference type="InterPro" id="IPR006165">
    <property type="entry name" value="Ku70"/>
</dbReference>
<evidence type="ECO:0000256" key="9">
    <source>
        <dbReference type="ARBA" id="ARBA00022801"/>
    </source>
</evidence>
<evidence type="ECO:0000256" key="1">
    <source>
        <dbReference type="ARBA" id="ARBA00004123"/>
    </source>
</evidence>
<dbReference type="InterPro" id="IPR036361">
    <property type="entry name" value="SAP_dom_sf"/>
</dbReference>
<dbReference type="GO" id="GO:0006303">
    <property type="term" value="P:double-strand break repair via nonhomologous end joining"/>
    <property type="evidence" value="ECO:0007669"/>
    <property type="project" value="InterPro"/>
</dbReference>
<feature type="region of interest" description="Disordered" evidence="18">
    <location>
        <begin position="590"/>
        <end position="619"/>
    </location>
</feature>
<dbReference type="InterPro" id="IPR005161">
    <property type="entry name" value="Ku_N"/>
</dbReference>
<comment type="similarity">
    <text evidence="3">Belongs to the ku70 family.</text>
</comment>
<dbReference type="PANTHER" id="PTHR12604">
    <property type="entry name" value="KU AUTOANTIGEN DNA HELICASE"/>
    <property type="match status" value="1"/>
</dbReference>
<dbReference type="EC" id="3.6.4.12" evidence="4"/>
<evidence type="ECO:0000256" key="8">
    <source>
        <dbReference type="ARBA" id="ARBA00022763"/>
    </source>
</evidence>
<evidence type="ECO:0000256" key="12">
    <source>
        <dbReference type="ARBA" id="ARBA00022895"/>
    </source>
</evidence>
<dbReference type="SMART" id="SM00513">
    <property type="entry name" value="SAP"/>
    <property type="match status" value="1"/>
</dbReference>
<dbReference type="GO" id="GO:0043564">
    <property type="term" value="C:Ku70:Ku80 complex"/>
    <property type="evidence" value="ECO:0007669"/>
    <property type="project" value="InterPro"/>
</dbReference>
<reference evidence="20" key="1">
    <citation type="journal article" date="2014" name="Genome Announc.">
        <title>Draft genome sequence of Rhodosporidium toruloides CECT1137, an oleaginous yeast of biotechnological interest.</title>
        <authorList>
            <person name="Morin N."/>
            <person name="Calcas X."/>
            <person name="Devillers H."/>
            <person name="Durrens P."/>
            <person name="Sherman D.J."/>
            <person name="Nicaud J.-M."/>
            <person name="Neuveglise C."/>
        </authorList>
    </citation>
    <scope>NUCLEOTIDE SEQUENCE</scope>
    <source>
        <strain evidence="20">CECT1137</strain>
    </source>
</reference>
<dbReference type="InterPro" id="IPR005160">
    <property type="entry name" value="Ku_C"/>
</dbReference>
<dbReference type="AlphaFoldDB" id="A0A061B2Q0"/>
<evidence type="ECO:0000256" key="11">
    <source>
        <dbReference type="ARBA" id="ARBA00022840"/>
    </source>
</evidence>
<keyword evidence="11" id="KW-0067">ATP-binding</keyword>
<dbReference type="Gene3D" id="3.40.50.410">
    <property type="entry name" value="von Willebrand factor, type A domain"/>
    <property type="match status" value="1"/>
</dbReference>
<keyword evidence="7" id="KW-0547">Nucleotide-binding</keyword>
<protein>
    <recommendedName>
        <fullName evidence="5">ATP-dependent DNA helicase II subunit 1</fullName>
        <ecNumber evidence="4">3.6.4.12</ecNumber>
    </recommendedName>
    <alternativeName>
        <fullName evidence="17">ATP-dependent DNA helicase II subunit Ku70</fullName>
    </alternativeName>
</protein>
<feature type="compositionally biased region" description="Low complexity" evidence="18">
    <location>
        <begin position="50"/>
        <end position="69"/>
    </location>
</feature>
<name>A0A061B2Q0_RHOTO</name>